<name>A0AAE4C048_VARPD</name>
<dbReference type="EMBL" id="JAVDQZ010000008">
    <property type="protein sequence ID" value="MDR6428777.1"/>
    <property type="molecule type" value="Genomic_DNA"/>
</dbReference>
<accession>A0AAE4C048</accession>
<comment type="caution">
    <text evidence="1">The sequence shown here is derived from an EMBL/GenBank/DDBJ whole genome shotgun (WGS) entry which is preliminary data.</text>
</comment>
<gene>
    <name evidence="1" type="ORF">J2738_004941</name>
</gene>
<dbReference type="Proteomes" id="UP001184828">
    <property type="component" value="Unassembled WGS sequence"/>
</dbReference>
<dbReference type="AlphaFoldDB" id="A0AAE4C048"/>
<sequence length="60" mass="6996">MQARYGMRDRTEATSQRLMWREIRPAPENLLNRDFSAAAPSQKWFIDISNCPLARSTSRP</sequence>
<protein>
    <submittedName>
        <fullName evidence="1">Uncharacterized protein</fullName>
    </submittedName>
</protein>
<evidence type="ECO:0000313" key="2">
    <source>
        <dbReference type="Proteomes" id="UP001184828"/>
    </source>
</evidence>
<proteinExistence type="predicted"/>
<reference evidence="1" key="1">
    <citation type="submission" date="2023-07" db="EMBL/GenBank/DDBJ databases">
        <title>Sorghum-associated microbial communities from plants grown in Nebraska, USA.</title>
        <authorList>
            <person name="Schachtman D."/>
        </authorList>
    </citation>
    <scope>NUCLEOTIDE SEQUENCE</scope>
    <source>
        <strain evidence="1">DS2114</strain>
    </source>
</reference>
<organism evidence="1 2">
    <name type="scientific">Variovorax paradoxus</name>
    <dbReference type="NCBI Taxonomy" id="34073"/>
    <lineage>
        <taxon>Bacteria</taxon>
        <taxon>Pseudomonadati</taxon>
        <taxon>Pseudomonadota</taxon>
        <taxon>Betaproteobacteria</taxon>
        <taxon>Burkholderiales</taxon>
        <taxon>Comamonadaceae</taxon>
        <taxon>Variovorax</taxon>
    </lineage>
</organism>
<evidence type="ECO:0000313" key="1">
    <source>
        <dbReference type="EMBL" id="MDR6428777.1"/>
    </source>
</evidence>